<dbReference type="EMBL" id="LR903266">
    <property type="protein sequence ID" value="CAD7251704.1"/>
    <property type="molecule type" value="Genomic_DNA"/>
</dbReference>
<feature type="compositionally biased region" description="Gly residues" evidence="8">
    <location>
        <begin position="332"/>
        <end position="352"/>
    </location>
</feature>
<feature type="domain" description="BTB" evidence="9">
    <location>
        <begin position="45"/>
        <end position="110"/>
    </location>
</feature>
<proteinExistence type="predicted"/>
<feature type="region of interest" description="Disordered" evidence="8">
    <location>
        <begin position="140"/>
        <end position="278"/>
    </location>
</feature>
<dbReference type="PROSITE" id="PS50097">
    <property type="entry name" value="BTB"/>
    <property type="match status" value="1"/>
</dbReference>
<feature type="region of interest" description="Disordered" evidence="8">
    <location>
        <begin position="325"/>
        <end position="362"/>
    </location>
</feature>
<evidence type="ECO:0000256" key="5">
    <source>
        <dbReference type="ARBA" id="ARBA00022833"/>
    </source>
</evidence>
<dbReference type="GO" id="GO:0006357">
    <property type="term" value="P:regulation of transcription by RNA polymerase II"/>
    <property type="evidence" value="ECO:0007669"/>
    <property type="project" value="TreeGrafter"/>
</dbReference>
<evidence type="ECO:0000256" key="4">
    <source>
        <dbReference type="ARBA" id="ARBA00022771"/>
    </source>
</evidence>
<dbReference type="Pfam" id="PF00096">
    <property type="entry name" value="zf-C2H2"/>
    <property type="match status" value="1"/>
</dbReference>
<keyword evidence="12" id="KW-1185">Reference proteome</keyword>
<dbReference type="FunFam" id="3.30.160.60:FF:000446">
    <property type="entry name" value="Zinc finger protein"/>
    <property type="match status" value="1"/>
</dbReference>
<keyword evidence="5" id="KW-0862">Zinc</keyword>
<dbReference type="Pfam" id="PF00651">
    <property type="entry name" value="BTB"/>
    <property type="match status" value="1"/>
</dbReference>
<dbReference type="InterPro" id="IPR051095">
    <property type="entry name" value="Dros_DevTransReg"/>
</dbReference>
<dbReference type="PROSITE" id="PS50157">
    <property type="entry name" value="ZINC_FINGER_C2H2_2"/>
    <property type="match status" value="3"/>
</dbReference>
<dbReference type="GO" id="GO:0048513">
    <property type="term" value="P:animal organ development"/>
    <property type="evidence" value="ECO:0007669"/>
    <property type="project" value="UniProtKB-ARBA"/>
</dbReference>
<evidence type="ECO:0000313" key="12">
    <source>
        <dbReference type="Proteomes" id="UP000677054"/>
    </source>
</evidence>
<dbReference type="InterPro" id="IPR000210">
    <property type="entry name" value="BTB/POZ_dom"/>
</dbReference>
<dbReference type="GO" id="GO:0008270">
    <property type="term" value="F:zinc ion binding"/>
    <property type="evidence" value="ECO:0007669"/>
    <property type="project" value="UniProtKB-KW"/>
</dbReference>
<evidence type="ECO:0000256" key="1">
    <source>
        <dbReference type="ARBA" id="ARBA00004123"/>
    </source>
</evidence>
<dbReference type="Gene3D" id="3.30.160.60">
    <property type="entry name" value="Classic Zinc Finger"/>
    <property type="match status" value="3"/>
</dbReference>
<evidence type="ECO:0000256" key="3">
    <source>
        <dbReference type="ARBA" id="ARBA00022737"/>
    </source>
</evidence>
<dbReference type="InterPro" id="IPR036236">
    <property type="entry name" value="Znf_C2H2_sf"/>
</dbReference>
<organism evidence="11">
    <name type="scientific">Darwinula stevensoni</name>
    <dbReference type="NCBI Taxonomy" id="69355"/>
    <lineage>
        <taxon>Eukaryota</taxon>
        <taxon>Metazoa</taxon>
        <taxon>Ecdysozoa</taxon>
        <taxon>Arthropoda</taxon>
        <taxon>Crustacea</taxon>
        <taxon>Oligostraca</taxon>
        <taxon>Ostracoda</taxon>
        <taxon>Podocopa</taxon>
        <taxon>Podocopida</taxon>
        <taxon>Darwinulocopina</taxon>
        <taxon>Darwinuloidea</taxon>
        <taxon>Darwinulidae</taxon>
        <taxon>Darwinula</taxon>
    </lineage>
</organism>
<dbReference type="FunFam" id="3.30.160.60:FF:000145">
    <property type="entry name" value="Zinc finger protein 574"/>
    <property type="match status" value="1"/>
</dbReference>
<keyword evidence="4 7" id="KW-0863">Zinc-finger</keyword>
<evidence type="ECO:0000256" key="7">
    <source>
        <dbReference type="PROSITE-ProRule" id="PRU00042"/>
    </source>
</evidence>
<feature type="compositionally biased region" description="Low complexity" evidence="8">
    <location>
        <begin position="215"/>
        <end position="224"/>
    </location>
</feature>
<dbReference type="CDD" id="cd18315">
    <property type="entry name" value="BTB_POZ_BAB-like"/>
    <property type="match status" value="1"/>
</dbReference>
<keyword evidence="6" id="KW-0539">Nucleus</keyword>
<dbReference type="Proteomes" id="UP000677054">
    <property type="component" value="Unassembled WGS sequence"/>
</dbReference>
<comment type="subcellular location">
    <subcellularLocation>
        <location evidence="1">Nucleus</location>
    </subcellularLocation>
</comment>
<protein>
    <submittedName>
        <fullName evidence="11">Uncharacterized protein</fullName>
    </submittedName>
</protein>
<sequence>MTPTLANPTKRERRMCAPGLRLSWNSHDSQIIGIFGKLWESRALCDVTLACQGGTIRAHKLILSACSPYFQELFEENPCHHPTVVLKDVSYSHLVALLHFIYRGEVEVEQTELQELIMVAASLRIRELTEIASQINLEEFSSSNSTAPPAKRLKSETPTVMAANGEASRDSTTAEGDAQALKRASEEVDPLGDASADGEGEAGGGGETSVLGLASSVMPSSSSQADEDAADKDSTGPKVWVAATTAVDSTTTPSSQDEPSSQNADSEERDQQAHRPHKCQLCGKGFRLRQYLSEHLKRHLAREYTALQHMDLCQSPFLEMAARQLESTSGSTGSGTGGGGGGGSGSSGGAGGSPAAPQEDHSETRPFQCHVCLKAFKRKHHLTDHLRLHTGEKKYRCHYCSESFVATSVRARHITKCHYRPEIPVPVVVQEDG</sequence>
<dbReference type="OrthoDB" id="6343165at2759"/>
<dbReference type="GO" id="GO:0048666">
    <property type="term" value="P:neuron development"/>
    <property type="evidence" value="ECO:0007669"/>
    <property type="project" value="UniProtKB-ARBA"/>
</dbReference>
<evidence type="ECO:0000256" key="2">
    <source>
        <dbReference type="ARBA" id="ARBA00022723"/>
    </source>
</evidence>
<dbReference type="PANTHER" id="PTHR23110">
    <property type="entry name" value="BTB DOMAIN TRANSCRIPTION FACTOR"/>
    <property type="match status" value="1"/>
</dbReference>
<evidence type="ECO:0000256" key="8">
    <source>
        <dbReference type="SAM" id="MobiDB-lite"/>
    </source>
</evidence>
<dbReference type="SMART" id="SM00355">
    <property type="entry name" value="ZnF_C2H2"/>
    <property type="match status" value="3"/>
</dbReference>
<dbReference type="SUPFAM" id="SSF54695">
    <property type="entry name" value="POZ domain"/>
    <property type="match status" value="1"/>
</dbReference>
<feature type="domain" description="C2H2-type" evidence="10">
    <location>
        <begin position="277"/>
        <end position="304"/>
    </location>
</feature>
<dbReference type="PROSITE" id="PS00028">
    <property type="entry name" value="ZINC_FINGER_C2H2_1"/>
    <property type="match status" value="3"/>
</dbReference>
<dbReference type="Gene3D" id="3.30.710.10">
    <property type="entry name" value="Potassium Channel Kv1.1, Chain A"/>
    <property type="match status" value="1"/>
</dbReference>
<feature type="domain" description="C2H2-type" evidence="10">
    <location>
        <begin position="367"/>
        <end position="394"/>
    </location>
</feature>
<keyword evidence="3" id="KW-0677">Repeat</keyword>
<dbReference type="InterPro" id="IPR013087">
    <property type="entry name" value="Znf_C2H2_type"/>
</dbReference>
<dbReference type="GO" id="GO:0005634">
    <property type="term" value="C:nucleus"/>
    <property type="evidence" value="ECO:0007669"/>
    <property type="project" value="UniProtKB-SubCell"/>
</dbReference>
<dbReference type="AlphaFoldDB" id="A0A7R9ACW1"/>
<dbReference type="PANTHER" id="PTHR23110:SF109">
    <property type="entry name" value="FI07618P-RELATED"/>
    <property type="match status" value="1"/>
</dbReference>
<feature type="domain" description="C2H2-type" evidence="10">
    <location>
        <begin position="395"/>
        <end position="423"/>
    </location>
</feature>
<dbReference type="EMBL" id="CAJPEV010003749">
    <property type="protein sequence ID" value="CAG0900467.1"/>
    <property type="molecule type" value="Genomic_DNA"/>
</dbReference>
<dbReference type="SUPFAM" id="SSF57667">
    <property type="entry name" value="beta-beta-alpha zinc fingers"/>
    <property type="match status" value="2"/>
</dbReference>
<name>A0A7R9ACW1_9CRUS</name>
<dbReference type="SMART" id="SM00225">
    <property type="entry name" value="BTB"/>
    <property type="match status" value="1"/>
</dbReference>
<evidence type="ECO:0000259" key="10">
    <source>
        <dbReference type="PROSITE" id="PS50157"/>
    </source>
</evidence>
<keyword evidence="2" id="KW-0479">Metal-binding</keyword>
<feature type="compositionally biased region" description="Low complexity" evidence="8">
    <location>
        <begin position="239"/>
        <end position="255"/>
    </location>
</feature>
<evidence type="ECO:0000313" key="11">
    <source>
        <dbReference type="EMBL" id="CAD7251704.1"/>
    </source>
</evidence>
<dbReference type="InterPro" id="IPR011333">
    <property type="entry name" value="SKP1/BTB/POZ_sf"/>
</dbReference>
<evidence type="ECO:0000256" key="6">
    <source>
        <dbReference type="ARBA" id="ARBA00023242"/>
    </source>
</evidence>
<dbReference type="GO" id="GO:0003006">
    <property type="term" value="P:developmental process involved in reproduction"/>
    <property type="evidence" value="ECO:0007669"/>
    <property type="project" value="UniProtKB-ARBA"/>
</dbReference>
<gene>
    <name evidence="11" type="ORF">DSTB1V02_LOCUS11466</name>
</gene>
<accession>A0A7R9ACW1</accession>
<evidence type="ECO:0000259" key="9">
    <source>
        <dbReference type="PROSITE" id="PS50097"/>
    </source>
</evidence>
<reference evidence="11" key="1">
    <citation type="submission" date="2020-11" db="EMBL/GenBank/DDBJ databases">
        <authorList>
            <person name="Tran Van P."/>
        </authorList>
    </citation>
    <scope>NUCLEOTIDE SEQUENCE</scope>
</reference>